<evidence type="ECO:0000313" key="2">
    <source>
        <dbReference type="EMBL" id="KHJ99081.1"/>
    </source>
</evidence>
<protein>
    <submittedName>
        <fullName evidence="2">Uncharacterized protein</fullName>
    </submittedName>
</protein>
<feature type="compositionally biased region" description="Basic and acidic residues" evidence="1">
    <location>
        <begin position="1"/>
        <end position="10"/>
    </location>
</feature>
<reference evidence="2 3" key="1">
    <citation type="submission" date="2014-03" db="EMBL/GenBank/DDBJ databases">
        <title>Draft genome of the hookworm Oesophagostomum dentatum.</title>
        <authorList>
            <person name="Mitreva M."/>
        </authorList>
    </citation>
    <scope>NUCLEOTIDE SEQUENCE [LARGE SCALE GENOMIC DNA]</scope>
    <source>
        <strain evidence="2 3">OD-Hann</strain>
    </source>
</reference>
<accession>A0A0B1TSK2</accession>
<dbReference type="OrthoDB" id="5870259at2759"/>
<keyword evidence="3" id="KW-1185">Reference proteome</keyword>
<name>A0A0B1TSK2_OESDE</name>
<dbReference type="AlphaFoldDB" id="A0A0B1TSK2"/>
<proteinExistence type="predicted"/>
<evidence type="ECO:0000256" key="1">
    <source>
        <dbReference type="SAM" id="MobiDB-lite"/>
    </source>
</evidence>
<sequence length="510" mass="57340">MLVEQDEKRPPACASLPHSTDKLNLSGSTKESLLDIAKRLSITLVMYGLSDWQLTDRTHVAEDNTLPETPTDTIPSVVFPPTINDVFPVLYQVIARGHGQRLVLEAKDFFIMGPDHKELHCIILDQYATNITSNTRGFDPFQISLKDFVWVYAVKPTPQALWNPDEVLRQACLPRRVLLDTQTPYFFRVDRFTFVTPPAATRRMYGIVLEVVRRGRRINNLRIAFEGTPEVITVSPKVCRFPLDTIQPDNFVVADARPNQSTAIRFSEPPLSDQNVTKLATLVRNVIPAHPSECILPLCVYRVGRNTLDWLEHRLGPFTNYGRDPPAARKEMARVFNASCSALAAINLLNDHRQTHAISASVPSLTAFPIRVHFDLTNMTAECGWTNLRPVHMWIANSRVVARMIVHHSSYDFDTRTLSVQLATTIGHHRSVLRALRKRARPDDDSTNVDICVRLGPPPTGSDPVYEQISRDQLFANLTTQRTCLANRILDAIYSGQYLTHPAPTTGSPG</sequence>
<dbReference type="Proteomes" id="UP000053660">
    <property type="component" value="Unassembled WGS sequence"/>
</dbReference>
<organism evidence="2 3">
    <name type="scientific">Oesophagostomum dentatum</name>
    <name type="common">Nodular worm</name>
    <dbReference type="NCBI Taxonomy" id="61180"/>
    <lineage>
        <taxon>Eukaryota</taxon>
        <taxon>Metazoa</taxon>
        <taxon>Ecdysozoa</taxon>
        <taxon>Nematoda</taxon>
        <taxon>Chromadorea</taxon>
        <taxon>Rhabditida</taxon>
        <taxon>Rhabditina</taxon>
        <taxon>Rhabditomorpha</taxon>
        <taxon>Strongyloidea</taxon>
        <taxon>Strongylidae</taxon>
        <taxon>Oesophagostomum</taxon>
    </lineage>
</organism>
<gene>
    <name evidence="2" type="ORF">OESDEN_00933</name>
</gene>
<dbReference type="EMBL" id="KN549246">
    <property type="protein sequence ID" value="KHJ99081.1"/>
    <property type="molecule type" value="Genomic_DNA"/>
</dbReference>
<feature type="region of interest" description="Disordered" evidence="1">
    <location>
        <begin position="1"/>
        <end position="20"/>
    </location>
</feature>
<evidence type="ECO:0000313" key="3">
    <source>
        <dbReference type="Proteomes" id="UP000053660"/>
    </source>
</evidence>